<reference evidence="1 2" key="1">
    <citation type="submission" date="2015-11" db="EMBL/GenBank/DDBJ databases">
        <title>Expanding the genomic diversity of Burkholderia species for the development of highly accurate diagnostics.</title>
        <authorList>
            <person name="Sahl J."/>
            <person name="Keim P."/>
            <person name="Wagner D."/>
        </authorList>
    </citation>
    <scope>NUCLEOTIDE SEQUENCE [LARGE SCALE GENOMIC DNA]</scope>
    <source>
        <strain evidence="1 2">MSMB1301WGS</strain>
    </source>
</reference>
<proteinExistence type="predicted"/>
<keyword evidence="2" id="KW-1185">Reference proteome</keyword>
<dbReference type="AlphaFoldDB" id="A0A106DR51"/>
<protein>
    <submittedName>
        <fullName evidence="1">Uncharacterized protein</fullName>
    </submittedName>
</protein>
<organism evidence="1 2">
    <name type="scientific">Burkholderia territorii</name>
    <dbReference type="NCBI Taxonomy" id="1503055"/>
    <lineage>
        <taxon>Bacteria</taxon>
        <taxon>Pseudomonadati</taxon>
        <taxon>Pseudomonadota</taxon>
        <taxon>Betaproteobacteria</taxon>
        <taxon>Burkholderiales</taxon>
        <taxon>Burkholderiaceae</taxon>
        <taxon>Burkholderia</taxon>
        <taxon>Burkholderia cepacia complex</taxon>
    </lineage>
</organism>
<dbReference type="EMBL" id="LPEQ01000113">
    <property type="protein sequence ID" value="KVV40955.1"/>
    <property type="molecule type" value="Genomic_DNA"/>
</dbReference>
<dbReference type="Gene3D" id="3.40.50.300">
    <property type="entry name" value="P-loop containing nucleotide triphosphate hydrolases"/>
    <property type="match status" value="1"/>
</dbReference>
<dbReference type="SUPFAM" id="SSF52540">
    <property type="entry name" value="P-loop containing nucleoside triphosphate hydrolases"/>
    <property type="match status" value="1"/>
</dbReference>
<name>A0A106DR51_9BURK</name>
<gene>
    <name evidence="1" type="ORF">WT27_13615</name>
</gene>
<dbReference type="Proteomes" id="UP000062317">
    <property type="component" value="Unassembled WGS sequence"/>
</dbReference>
<accession>A0A106DR51</accession>
<evidence type="ECO:0000313" key="1">
    <source>
        <dbReference type="EMBL" id="KVV40955.1"/>
    </source>
</evidence>
<dbReference type="InterPro" id="IPR027417">
    <property type="entry name" value="P-loop_NTPase"/>
</dbReference>
<evidence type="ECO:0000313" key="2">
    <source>
        <dbReference type="Proteomes" id="UP000062317"/>
    </source>
</evidence>
<sequence length="196" mass="21789">MMKDECELDPAACVVGMTGLGKTYWAQQLAERRVLAGEQVIVLDHGCTWNDWVYGLNGALLSLAEDAVYDGPRRYCGELDDIAALAIQRGHGRTPLVIEFEGAYLRRGGIEKRLAPLQGWLRQCSAPLTVVVDEVFYLQQYEDAIAQILTSIRWNGTRVVTLAQAARDADWLRQFVGKLAAVPLSAVRRDPFPKQA</sequence>
<comment type="caution">
    <text evidence="1">The sequence shown here is derived from an EMBL/GenBank/DDBJ whole genome shotgun (WGS) entry which is preliminary data.</text>
</comment>